<organism evidence="4 5">
    <name type="scientific">Corynebacterium incognita</name>
    <dbReference type="NCBI Taxonomy" id="2754725"/>
    <lineage>
        <taxon>Bacteria</taxon>
        <taxon>Bacillati</taxon>
        <taxon>Actinomycetota</taxon>
        <taxon>Actinomycetes</taxon>
        <taxon>Mycobacteriales</taxon>
        <taxon>Corynebacteriaceae</taxon>
        <taxon>Corynebacterium</taxon>
    </lineage>
</organism>
<dbReference type="InterPro" id="IPR025241">
    <property type="entry name" value="DUF4190"/>
</dbReference>
<dbReference type="Pfam" id="PF13828">
    <property type="entry name" value="DUF4190"/>
    <property type="match status" value="1"/>
</dbReference>
<gene>
    <name evidence="4" type="ORF">H0194_01095</name>
</gene>
<proteinExistence type="predicted"/>
<evidence type="ECO:0000313" key="4">
    <source>
        <dbReference type="EMBL" id="QNE89687.1"/>
    </source>
</evidence>
<feature type="compositionally biased region" description="Polar residues" evidence="1">
    <location>
        <begin position="22"/>
        <end position="34"/>
    </location>
</feature>
<dbReference type="RefSeq" id="WP_185176061.1">
    <property type="nucleotide sequence ID" value="NZ_CP059404.1"/>
</dbReference>
<accession>A0A7G7CQ21</accession>
<keyword evidence="2" id="KW-0812">Transmembrane</keyword>
<dbReference type="KEGG" id="cik:H0194_01095"/>
<evidence type="ECO:0000256" key="1">
    <source>
        <dbReference type="SAM" id="MobiDB-lite"/>
    </source>
</evidence>
<reference evidence="4 5" key="1">
    <citation type="submission" date="2020-07" db="EMBL/GenBank/DDBJ databases">
        <title>Complete genome and description of Corynebacterium incognita strain Marseille-Q3630 sp. nov.</title>
        <authorList>
            <person name="Boxberger M."/>
        </authorList>
    </citation>
    <scope>NUCLEOTIDE SEQUENCE [LARGE SCALE GENOMIC DNA]</scope>
    <source>
        <strain evidence="4 5">Marseille-Q3630</strain>
    </source>
</reference>
<feature type="transmembrane region" description="Helical" evidence="2">
    <location>
        <begin position="178"/>
        <end position="205"/>
    </location>
</feature>
<name>A0A7G7CQ21_9CORY</name>
<keyword evidence="5" id="KW-1185">Reference proteome</keyword>
<keyword evidence="2" id="KW-0472">Membrane</keyword>
<evidence type="ECO:0000256" key="2">
    <source>
        <dbReference type="SAM" id="Phobius"/>
    </source>
</evidence>
<feature type="region of interest" description="Disordered" evidence="1">
    <location>
        <begin position="1"/>
        <end position="68"/>
    </location>
</feature>
<dbReference type="Proteomes" id="UP000515743">
    <property type="component" value="Chromosome"/>
</dbReference>
<evidence type="ECO:0000259" key="3">
    <source>
        <dbReference type="Pfam" id="PF13828"/>
    </source>
</evidence>
<sequence>MTNPYDPNSSSSDNSFDSTNPYGSSGNDGVNQGGSHRAGGEDTAYGASGSANSAVPSGENGYGSDAFDSTNNYGSGGYDGTDATSGIAPYPGTGADPQAGTGYGDAAYAGGYENSPMNETKNGVAPWALGVGILSAVVGISIIFSVLAFIPGIIGLILGFIALSAAKKRQHKENKRKGMAITGLILSILGILASVLFAVFTMWIMKDLNLEECANIEDSVKQQECVTESVDKKFGQGA</sequence>
<feature type="compositionally biased region" description="Low complexity" evidence="1">
    <location>
        <begin position="1"/>
        <end position="21"/>
    </location>
</feature>
<protein>
    <submittedName>
        <fullName evidence="4">DUF4190 domain-containing protein</fullName>
    </submittedName>
</protein>
<feature type="domain" description="DUF4190" evidence="3">
    <location>
        <begin position="132"/>
        <end position="197"/>
    </location>
</feature>
<dbReference type="EMBL" id="CP059404">
    <property type="protein sequence ID" value="QNE89687.1"/>
    <property type="molecule type" value="Genomic_DNA"/>
</dbReference>
<feature type="transmembrane region" description="Helical" evidence="2">
    <location>
        <begin position="149"/>
        <end position="166"/>
    </location>
</feature>
<evidence type="ECO:0000313" key="5">
    <source>
        <dbReference type="Proteomes" id="UP000515743"/>
    </source>
</evidence>
<keyword evidence="2" id="KW-1133">Transmembrane helix</keyword>
<dbReference type="AlphaFoldDB" id="A0A7G7CQ21"/>